<keyword evidence="2" id="KW-0614">Plasmid</keyword>
<organism evidence="2 3">
    <name type="scientific">Aliiroseovarius crassostreae</name>
    <dbReference type="NCBI Taxonomy" id="154981"/>
    <lineage>
        <taxon>Bacteria</taxon>
        <taxon>Pseudomonadati</taxon>
        <taxon>Pseudomonadota</taxon>
        <taxon>Alphaproteobacteria</taxon>
        <taxon>Rhodobacterales</taxon>
        <taxon>Paracoccaceae</taxon>
        <taxon>Aliiroseovarius</taxon>
    </lineage>
</organism>
<evidence type="ECO:0000313" key="3">
    <source>
        <dbReference type="Proteomes" id="UP001057991"/>
    </source>
</evidence>
<dbReference type="Proteomes" id="UP001057991">
    <property type="component" value="Plasmid unnamed1"/>
</dbReference>
<accession>A0A9Q9HGU6</accession>
<dbReference type="RefSeq" id="WP_259806915.1">
    <property type="nucleotide sequence ID" value="NZ_CP080777.1"/>
</dbReference>
<feature type="signal peptide" evidence="1">
    <location>
        <begin position="1"/>
        <end position="24"/>
    </location>
</feature>
<dbReference type="Pfam" id="PF14224">
    <property type="entry name" value="DUF4331"/>
    <property type="match status" value="1"/>
</dbReference>
<dbReference type="InterPro" id="IPR025566">
    <property type="entry name" value="DUF4331"/>
</dbReference>
<gene>
    <name evidence="2" type="ORF">K3X48_15505</name>
</gene>
<evidence type="ECO:0000313" key="2">
    <source>
        <dbReference type="EMBL" id="UWP97040.1"/>
    </source>
</evidence>
<reference evidence="2" key="1">
    <citation type="submission" date="2021-08" db="EMBL/GenBank/DDBJ databases">
        <authorList>
            <person name="Nwanade C."/>
            <person name="Wang M."/>
            <person name="Masoudi A."/>
            <person name="Yu Z."/>
            <person name="Liu J."/>
        </authorList>
    </citation>
    <scope>NUCLEOTIDE SEQUENCE</scope>
    <source>
        <strain evidence="2">S056</strain>
        <plasmid evidence="2">unnamed1</plasmid>
    </source>
</reference>
<feature type="chain" id="PRO_5040127318" evidence="1">
    <location>
        <begin position="25"/>
        <end position="405"/>
    </location>
</feature>
<name>A0A9Q9HGU6_9RHOB</name>
<evidence type="ECO:0000256" key="1">
    <source>
        <dbReference type="SAM" id="SignalP"/>
    </source>
</evidence>
<proteinExistence type="predicted"/>
<sequence length="405" mass="44782">MKNPFSFFSAAILCSALVTGVVWASDHRDAPATQMDPMSDIGDSFLFRGAQTGGLTMAYTLNPLSGSGAPGTQASDEIRLDPERVYMFKLDTDGDLLADIAYKIRVRDIDGEKQKQRVEMLRAEGRDAQSHEWIGKPVGKGFTTALNAPLEVTQGENGELLFIGPRRDPFFFNFTSVQAPAAQAIKQALAGGDHLPAAPTSLGAFGITDMTLIVLEVPELAEQALGYWAVVADSLGHSVDRMGRAGVQGIFFVDPPVGYNKWHYLPVENNGRHYDTVGEFNDAYNAASPDQGLEDFGAQFRFSFKRLEVLEDTIEEHVTFYAPDMLRWDPTLKPGYPNGRSFAEDAIYWTIKDVNPFMWEDPDSFLPRTSDQNLNPEKFPYAAPSINQAWKPGVPVRPVAPIYME</sequence>
<keyword evidence="1" id="KW-0732">Signal</keyword>
<protein>
    <submittedName>
        <fullName evidence="2">DUF4331 domain-containing protein</fullName>
    </submittedName>
</protein>
<geneLocation type="plasmid" evidence="2 3">
    <name>unnamed1</name>
</geneLocation>
<dbReference type="EMBL" id="CP080777">
    <property type="protein sequence ID" value="UWP97040.1"/>
    <property type="molecule type" value="Genomic_DNA"/>
</dbReference>
<dbReference type="AlphaFoldDB" id="A0A9Q9HGU6"/>